<protein>
    <submittedName>
        <fullName evidence="1">Uncharacterized protein</fullName>
    </submittedName>
</protein>
<gene>
    <name evidence="1" type="ORF">PMAYCL1PPCAC_17239</name>
</gene>
<name>A0AAN5CMB3_9BILA</name>
<feature type="non-terminal residue" evidence="1">
    <location>
        <position position="1"/>
    </location>
</feature>
<sequence>LSLAMGDDVSQYLNWLRFHVCRQGIVNSYFFVELVSRVHALLKSVPFKYLMTTNDVFNVLEQSLQREDNAEIWFFFIHSLECAFKENISMEDTYVQSKVQSWFPSLLPEHFENMQSYNQFPNLPTEIKLFIFCEIFRKIDESQPNIDLIGMDTLGNSFYAVAGRLYMQSEKHNKISSHQKSSIKRYLPERNWKLMADTDIKWQRIIRIMESFDEGEIAENIQQKYDEMLKENGEQSGNERVFHHLLIHLKQCQENLALSKPAKMLSFNVNKCPRDSICNNEDCEFNHYEQYHPTTTKYENSHLEYAQMRAEQVDLTINNP</sequence>
<reference evidence="2" key="1">
    <citation type="submission" date="2022-10" db="EMBL/GenBank/DDBJ databases">
        <title>Genome assembly of Pristionchus species.</title>
        <authorList>
            <person name="Yoshida K."/>
            <person name="Sommer R.J."/>
        </authorList>
    </citation>
    <scope>NUCLEOTIDE SEQUENCE [LARGE SCALE GENOMIC DNA]</scope>
    <source>
        <strain evidence="2">RS5460</strain>
    </source>
</reference>
<comment type="caution">
    <text evidence="1">The sequence shown here is derived from an EMBL/GenBank/DDBJ whole genome shotgun (WGS) entry which is preliminary data.</text>
</comment>
<proteinExistence type="predicted"/>
<keyword evidence="2" id="KW-1185">Reference proteome</keyword>
<dbReference type="Proteomes" id="UP001328107">
    <property type="component" value="Unassembled WGS sequence"/>
</dbReference>
<evidence type="ECO:0000313" key="2">
    <source>
        <dbReference type="Proteomes" id="UP001328107"/>
    </source>
</evidence>
<organism evidence="1 2">
    <name type="scientific">Pristionchus mayeri</name>
    <dbReference type="NCBI Taxonomy" id="1317129"/>
    <lineage>
        <taxon>Eukaryota</taxon>
        <taxon>Metazoa</taxon>
        <taxon>Ecdysozoa</taxon>
        <taxon>Nematoda</taxon>
        <taxon>Chromadorea</taxon>
        <taxon>Rhabditida</taxon>
        <taxon>Rhabditina</taxon>
        <taxon>Diplogasteromorpha</taxon>
        <taxon>Diplogasteroidea</taxon>
        <taxon>Neodiplogasteridae</taxon>
        <taxon>Pristionchus</taxon>
    </lineage>
</organism>
<dbReference type="EMBL" id="BTRK01000004">
    <property type="protein sequence ID" value="GMR47044.1"/>
    <property type="molecule type" value="Genomic_DNA"/>
</dbReference>
<evidence type="ECO:0000313" key="1">
    <source>
        <dbReference type="EMBL" id="GMR47044.1"/>
    </source>
</evidence>
<accession>A0AAN5CMB3</accession>
<dbReference type="AlphaFoldDB" id="A0AAN5CMB3"/>